<dbReference type="EMBL" id="SMGK01000002">
    <property type="protein sequence ID" value="TCK74318.1"/>
    <property type="molecule type" value="Genomic_DNA"/>
</dbReference>
<dbReference type="Pfam" id="PF01553">
    <property type="entry name" value="Acyltransferase"/>
    <property type="match status" value="1"/>
</dbReference>
<protein>
    <submittedName>
        <fullName evidence="7">Lyso-ornithine lipid acyltransferase</fullName>
    </submittedName>
</protein>
<gene>
    <name evidence="7" type="ORF">C7378_1940</name>
</gene>
<organism evidence="7 8">
    <name type="scientific">Acidipila rosea</name>
    <dbReference type="NCBI Taxonomy" id="768535"/>
    <lineage>
        <taxon>Bacteria</taxon>
        <taxon>Pseudomonadati</taxon>
        <taxon>Acidobacteriota</taxon>
        <taxon>Terriglobia</taxon>
        <taxon>Terriglobales</taxon>
        <taxon>Acidobacteriaceae</taxon>
        <taxon>Acidipila</taxon>
    </lineage>
</organism>
<comment type="pathway">
    <text evidence="1">Lipid metabolism.</text>
</comment>
<keyword evidence="8" id="KW-1185">Reference proteome</keyword>
<dbReference type="SUPFAM" id="SSF69593">
    <property type="entry name" value="Glycerol-3-phosphate (1)-acyltransferase"/>
    <property type="match status" value="1"/>
</dbReference>
<dbReference type="Proteomes" id="UP000295210">
    <property type="component" value="Unassembled WGS sequence"/>
</dbReference>
<comment type="caution">
    <text evidence="7">The sequence shown here is derived from an EMBL/GenBank/DDBJ whole genome shotgun (WGS) entry which is preliminary data.</text>
</comment>
<name>A0A4R1L7W2_9BACT</name>
<evidence type="ECO:0000256" key="5">
    <source>
        <dbReference type="ARBA" id="ARBA00023315"/>
    </source>
</evidence>
<accession>A0A4R1L7W2</accession>
<dbReference type="CDD" id="cd07989">
    <property type="entry name" value="LPLAT_AGPAT-like"/>
    <property type="match status" value="1"/>
</dbReference>
<evidence type="ECO:0000256" key="4">
    <source>
        <dbReference type="ARBA" id="ARBA00023098"/>
    </source>
</evidence>
<proteinExistence type="predicted"/>
<evidence type="ECO:0000256" key="2">
    <source>
        <dbReference type="ARBA" id="ARBA00022516"/>
    </source>
</evidence>
<evidence type="ECO:0000259" key="6">
    <source>
        <dbReference type="SMART" id="SM00563"/>
    </source>
</evidence>
<dbReference type="PANTHER" id="PTHR10434">
    <property type="entry name" value="1-ACYL-SN-GLYCEROL-3-PHOSPHATE ACYLTRANSFERASE"/>
    <property type="match status" value="1"/>
</dbReference>
<dbReference type="AlphaFoldDB" id="A0A4R1L7W2"/>
<evidence type="ECO:0000313" key="8">
    <source>
        <dbReference type="Proteomes" id="UP000295210"/>
    </source>
</evidence>
<sequence>MVVLSGAAFRFGWLWVRRRGALSLRDRALWASGTSRRMLQAFGVDSTVSGEPPPCGLLVSNHLGYFDIFLYSALAPCIFISKDEVRSWPLLGYLARFAGTVFINRGSARDGSALLAQIEAPLREGCVVMCFPESASTDGSHVRPFHPLLFEAAIRAQAPITPAAVSFWSEALSEDRLAYWGDDTLLPHLLQATSPKRVRGQVKFGAALPEVTDRKRAAAAAHRWVADRREEWKETEKESAV</sequence>
<keyword evidence="5 7" id="KW-0012">Acyltransferase</keyword>
<dbReference type="RefSeq" id="WP_131995228.1">
    <property type="nucleotide sequence ID" value="NZ_SMGK01000002.1"/>
</dbReference>
<dbReference type="PANTHER" id="PTHR10434:SF64">
    <property type="entry name" value="1-ACYL-SN-GLYCEROL-3-PHOSPHATE ACYLTRANSFERASE-RELATED"/>
    <property type="match status" value="1"/>
</dbReference>
<feature type="domain" description="Phospholipid/glycerol acyltransferase" evidence="6">
    <location>
        <begin position="56"/>
        <end position="168"/>
    </location>
</feature>
<dbReference type="OrthoDB" id="9803035at2"/>
<keyword evidence="3 7" id="KW-0808">Transferase</keyword>
<dbReference type="SMART" id="SM00563">
    <property type="entry name" value="PlsC"/>
    <property type="match status" value="1"/>
</dbReference>
<keyword evidence="4" id="KW-0443">Lipid metabolism</keyword>
<reference evidence="7 8" key="1">
    <citation type="submission" date="2019-03" db="EMBL/GenBank/DDBJ databases">
        <title>Genomic Encyclopedia of Type Strains, Phase IV (KMG-IV): sequencing the most valuable type-strain genomes for metagenomic binning, comparative biology and taxonomic classification.</title>
        <authorList>
            <person name="Goeker M."/>
        </authorList>
    </citation>
    <scope>NUCLEOTIDE SEQUENCE [LARGE SCALE GENOMIC DNA]</scope>
    <source>
        <strain evidence="7 8">DSM 103428</strain>
    </source>
</reference>
<keyword evidence="2" id="KW-0444">Lipid biosynthesis</keyword>
<dbReference type="InterPro" id="IPR002123">
    <property type="entry name" value="Plipid/glycerol_acylTrfase"/>
</dbReference>
<dbReference type="GO" id="GO:0006654">
    <property type="term" value="P:phosphatidic acid biosynthetic process"/>
    <property type="evidence" value="ECO:0007669"/>
    <property type="project" value="TreeGrafter"/>
</dbReference>
<dbReference type="GO" id="GO:0003841">
    <property type="term" value="F:1-acylglycerol-3-phosphate O-acyltransferase activity"/>
    <property type="evidence" value="ECO:0007669"/>
    <property type="project" value="TreeGrafter"/>
</dbReference>
<evidence type="ECO:0000313" key="7">
    <source>
        <dbReference type="EMBL" id="TCK74318.1"/>
    </source>
</evidence>
<evidence type="ECO:0000256" key="1">
    <source>
        <dbReference type="ARBA" id="ARBA00005189"/>
    </source>
</evidence>
<evidence type="ECO:0000256" key="3">
    <source>
        <dbReference type="ARBA" id="ARBA00022679"/>
    </source>
</evidence>